<evidence type="ECO:0000259" key="7">
    <source>
        <dbReference type="Pfam" id="PF01386"/>
    </source>
</evidence>
<feature type="domain" description="Large ribosomal subunit protein bL25 L25" evidence="7">
    <location>
        <begin position="5"/>
        <end position="92"/>
    </location>
</feature>
<evidence type="ECO:0000256" key="2">
    <source>
        <dbReference type="ARBA" id="ARBA00022884"/>
    </source>
</evidence>
<dbReference type="RefSeq" id="WP_379496627.1">
    <property type="nucleotide sequence ID" value="NZ_JBHSAO010000007.1"/>
</dbReference>
<dbReference type="PANTHER" id="PTHR33284">
    <property type="entry name" value="RIBOSOMAL PROTEIN L25/GLN-TRNA SYNTHETASE, ANTI-CODON-BINDING DOMAIN-CONTAINING PROTEIN"/>
    <property type="match status" value="1"/>
</dbReference>
<dbReference type="NCBIfam" id="TIGR00731">
    <property type="entry name" value="bL25_bact_ctc"/>
    <property type="match status" value="1"/>
</dbReference>
<keyword evidence="1 5" id="KW-0699">rRNA-binding</keyword>
<evidence type="ECO:0000313" key="10">
    <source>
        <dbReference type="Proteomes" id="UP001595772"/>
    </source>
</evidence>
<evidence type="ECO:0000256" key="5">
    <source>
        <dbReference type="HAMAP-Rule" id="MF_01334"/>
    </source>
</evidence>
<accession>A0ABV8GW88</accession>
<dbReference type="Gene3D" id="2.40.240.10">
    <property type="entry name" value="Ribosomal Protein L25, Chain P"/>
    <property type="match status" value="1"/>
</dbReference>
<proteinExistence type="inferred from homology"/>
<dbReference type="InterPro" id="IPR037121">
    <property type="entry name" value="Ribosomal_bL25_C"/>
</dbReference>
<feature type="compositionally biased region" description="Acidic residues" evidence="6">
    <location>
        <begin position="184"/>
        <end position="197"/>
    </location>
</feature>
<dbReference type="InterPro" id="IPR011035">
    <property type="entry name" value="Ribosomal_bL25/Gln-tRNA_synth"/>
</dbReference>
<name>A0ABV8GW88_9BACI</name>
<keyword evidence="2 5" id="KW-0694">RNA-binding</keyword>
<organism evidence="9 10">
    <name type="scientific">Oceanobacillus longus</name>
    <dbReference type="NCBI Taxonomy" id="930120"/>
    <lineage>
        <taxon>Bacteria</taxon>
        <taxon>Bacillati</taxon>
        <taxon>Bacillota</taxon>
        <taxon>Bacilli</taxon>
        <taxon>Bacillales</taxon>
        <taxon>Bacillaceae</taxon>
        <taxon>Oceanobacillus</taxon>
    </lineage>
</organism>
<keyword evidence="10" id="KW-1185">Reference proteome</keyword>
<dbReference type="GO" id="GO:0005840">
    <property type="term" value="C:ribosome"/>
    <property type="evidence" value="ECO:0007669"/>
    <property type="project" value="UniProtKB-KW"/>
</dbReference>
<dbReference type="Gene3D" id="2.170.120.20">
    <property type="entry name" value="Ribosomal protein L25, beta domain"/>
    <property type="match status" value="1"/>
</dbReference>
<evidence type="ECO:0000259" key="8">
    <source>
        <dbReference type="Pfam" id="PF14693"/>
    </source>
</evidence>
<comment type="subunit">
    <text evidence="5">Part of the 50S ribosomal subunit; part of the 5S rRNA/L5/L18/L25 subcomplex. Contacts the 5S rRNA. Binds to the 5S rRNA independently of L5 and L18.</text>
</comment>
<evidence type="ECO:0000256" key="3">
    <source>
        <dbReference type="ARBA" id="ARBA00022980"/>
    </source>
</evidence>
<comment type="similarity">
    <text evidence="5">Belongs to the bacterial ribosomal protein bL25 family. CTC subfamily.</text>
</comment>
<feature type="region of interest" description="Disordered" evidence="6">
    <location>
        <begin position="181"/>
        <end position="209"/>
    </location>
</feature>
<dbReference type="Pfam" id="PF01386">
    <property type="entry name" value="Ribosomal_L25p"/>
    <property type="match status" value="1"/>
</dbReference>
<evidence type="ECO:0000256" key="1">
    <source>
        <dbReference type="ARBA" id="ARBA00022730"/>
    </source>
</evidence>
<dbReference type="SUPFAM" id="SSF50715">
    <property type="entry name" value="Ribosomal protein L25-like"/>
    <property type="match status" value="1"/>
</dbReference>
<dbReference type="InterPro" id="IPR020930">
    <property type="entry name" value="Ribosomal_uL5_bac-type"/>
</dbReference>
<dbReference type="PANTHER" id="PTHR33284:SF1">
    <property type="entry name" value="RIBOSOMAL PROTEIN L25_GLN-TRNA SYNTHETASE, ANTI-CODON-BINDING DOMAIN-CONTAINING PROTEIN"/>
    <property type="match status" value="1"/>
</dbReference>
<dbReference type="NCBIfam" id="NF004133">
    <property type="entry name" value="PRK05618.2-4"/>
    <property type="match status" value="1"/>
</dbReference>
<reference evidence="10" key="1">
    <citation type="journal article" date="2019" name="Int. J. Syst. Evol. Microbiol.">
        <title>The Global Catalogue of Microorganisms (GCM) 10K type strain sequencing project: providing services to taxonomists for standard genome sequencing and annotation.</title>
        <authorList>
            <consortium name="The Broad Institute Genomics Platform"/>
            <consortium name="The Broad Institute Genome Sequencing Center for Infectious Disease"/>
            <person name="Wu L."/>
            <person name="Ma J."/>
        </authorList>
    </citation>
    <scope>NUCLEOTIDE SEQUENCE [LARGE SCALE GENOMIC DNA]</scope>
    <source>
        <strain evidence="10">IBRC-M 10703</strain>
    </source>
</reference>
<dbReference type="InterPro" id="IPR020057">
    <property type="entry name" value="Ribosomal_bL25_b-dom"/>
</dbReference>
<comment type="caution">
    <text evidence="9">The sequence shown here is derived from an EMBL/GenBank/DDBJ whole genome shotgun (WGS) entry which is preliminary data.</text>
</comment>
<gene>
    <name evidence="5" type="primary">rplY</name>
    <name evidence="5" type="synonym">ctc</name>
    <name evidence="9" type="ORF">ACFOUV_09990</name>
</gene>
<dbReference type="HAMAP" id="MF_01334">
    <property type="entry name" value="Ribosomal_bL25_CTC"/>
    <property type="match status" value="1"/>
</dbReference>
<keyword evidence="3 5" id="KW-0689">Ribosomal protein</keyword>
<comment type="function">
    <text evidence="5">This is one of the proteins that binds to the 5S RNA in the ribosome where it forms part of the central protuberance.</text>
</comment>
<evidence type="ECO:0000256" key="4">
    <source>
        <dbReference type="ARBA" id="ARBA00023274"/>
    </source>
</evidence>
<dbReference type="InterPro" id="IPR020056">
    <property type="entry name" value="Rbsml_bL25/Gln-tRNA_synth_N"/>
</dbReference>
<keyword evidence="4 5" id="KW-0687">Ribonucleoprotein</keyword>
<dbReference type="Proteomes" id="UP001595772">
    <property type="component" value="Unassembled WGS sequence"/>
</dbReference>
<dbReference type="InterPro" id="IPR029751">
    <property type="entry name" value="Ribosomal_L25_dom"/>
</dbReference>
<sequence length="209" mass="22861">MAVKLNATKRENLTKSATKEIRLSGKIPAVVYGKEKESKSVVIDSIELVKTVRDEGRNAIISLDVENDGAVDVMLHDYQIDPIKDQLIHADFYVVNMSEEMDVAVTLRLDGEAQGSKDGGVLQQPLYEIQVRAKPGSIPEEISVDVSALEVGDSLTVADIPTEGSYEILDEQDTTIATVVPPTTEEDFETDTDENAEPELVGAEKEDKE</sequence>
<evidence type="ECO:0000313" key="9">
    <source>
        <dbReference type="EMBL" id="MFC4024123.1"/>
    </source>
</evidence>
<protein>
    <recommendedName>
        <fullName evidence="5">Large ribosomal subunit protein bL25</fullName>
    </recommendedName>
    <alternativeName>
        <fullName evidence="5">General stress protein CTC</fullName>
    </alternativeName>
</protein>
<dbReference type="Pfam" id="PF14693">
    <property type="entry name" value="Ribosomal_TL5_C"/>
    <property type="match status" value="1"/>
</dbReference>
<dbReference type="CDD" id="cd00495">
    <property type="entry name" value="Ribosomal_L25_TL5_CTC"/>
    <property type="match status" value="1"/>
</dbReference>
<evidence type="ECO:0000256" key="6">
    <source>
        <dbReference type="SAM" id="MobiDB-lite"/>
    </source>
</evidence>
<dbReference type="EMBL" id="JBHSAO010000007">
    <property type="protein sequence ID" value="MFC4024123.1"/>
    <property type="molecule type" value="Genomic_DNA"/>
</dbReference>
<dbReference type="InterPro" id="IPR001021">
    <property type="entry name" value="Ribosomal_bL25_long"/>
</dbReference>
<feature type="domain" description="Large ribosomal subunit protein bL25 beta" evidence="8">
    <location>
        <begin position="101"/>
        <end position="182"/>
    </location>
</feature>